<organism evidence="2">
    <name type="scientific">Kitasatospora camelliae</name>
    <dbReference type="NCBI Taxonomy" id="3156397"/>
    <lineage>
        <taxon>Bacteria</taxon>
        <taxon>Bacillati</taxon>
        <taxon>Actinomycetota</taxon>
        <taxon>Actinomycetes</taxon>
        <taxon>Kitasatosporales</taxon>
        <taxon>Streptomycetaceae</taxon>
        <taxon>Kitasatospora</taxon>
    </lineage>
</organism>
<feature type="region of interest" description="Disordered" evidence="1">
    <location>
        <begin position="1"/>
        <end position="21"/>
    </location>
</feature>
<dbReference type="AlphaFoldDB" id="A0AAU8JN28"/>
<gene>
    <name evidence="2" type="ORF">ABWK59_01190</name>
</gene>
<evidence type="ECO:0000313" key="2">
    <source>
        <dbReference type="EMBL" id="XCM77648.1"/>
    </source>
</evidence>
<proteinExistence type="predicted"/>
<protein>
    <submittedName>
        <fullName evidence="2">SUKH-4 family immunity protein</fullName>
    </submittedName>
</protein>
<sequence length="214" mass="23657">MEETPTSRAGDGSLEAGVGLPAGARDPDAAWLDRIFGPERVWRPSERELPGELTHGPTREFLTTVGLPCVWMERIGLDSRSLRLEGLWAQNADEAYAVSRPLGAGAVADSCFKLMEHPDHYFMLDGDSGGIDLFLPDKWDWGRGYGGRYASSVAEFVAVVGLAALTVKRVDDMGLEPALVMFEGWLDELGLLAAYPDLWSYVFEYLDEYFDDES</sequence>
<dbReference type="Pfam" id="PF14435">
    <property type="entry name" value="SUKH-4"/>
    <property type="match status" value="1"/>
</dbReference>
<reference evidence="2" key="1">
    <citation type="submission" date="2024-06" db="EMBL/GenBank/DDBJ databases">
        <title>The genome sequences of Kitasatospora sp. strain HUAS MG31.</title>
        <authorList>
            <person name="Mo P."/>
        </authorList>
    </citation>
    <scope>NUCLEOTIDE SEQUENCE</scope>
    <source>
        <strain evidence="2">HUAS MG31</strain>
    </source>
</reference>
<evidence type="ECO:0000256" key="1">
    <source>
        <dbReference type="SAM" id="MobiDB-lite"/>
    </source>
</evidence>
<name>A0AAU8JN28_9ACTN</name>
<dbReference type="EMBL" id="CP159872">
    <property type="protein sequence ID" value="XCM77648.1"/>
    <property type="molecule type" value="Genomic_DNA"/>
</dbReference>
<dbReference type="RefSeq" id="WP_354637326.1">
    <property type="nucleotide sequence ID" value="NZ_CP159872.1"/>
</dbReference>
<dbReference type="InterPro" id="IPR025851">
    <property type="entry name" value="SUKH-4"/>
</dbReference>
<accession>A0AAU8JN28</accession>
<dbReference type="KEGG" id="kcm:ABWK59_01190"/>